<accession>A0A830ZTM9</accession>
<dbReference type="Proteomes" id="UP000013111">
    <property type="component" value="Unassembled WGS sequence"/>
</dbReference>
<feature type="domain" description="SpaO FliM/N C-terminal related" evidence="2">
    <location>
        <begin position="144"/>
        <end position="206"/>
    </location>
</feature>
<dbReference type="Pfam" id="PF01052">
    <property type="entry name" value="FliMN_C"/>
    <property type="match status" value="1"/>
</dbReference>
<reference evidence="3 4" key="2">
    <citation type="submission" date="2013-04" db="EMBL/GenBank/DDBJ databases">
        <title>Comparative genomics of 12 strains of Erwinia amylovora identifies a pan-genome with a large conserved core and provides insights into host specificity.</title>
        <authorList>
            <person name="Mann R.A."/>
            <person name="Smits T.H.M."/>
            <person name="Buehlmann A."/>
            <person name="Blom J."/>
            <person name="Goesmann A."/>
            <person name="Frey J.E."/>
            <person name="Plummer K.M."/>
            <person name="Beer S.V."/>
            <person name="Luck J."/>
            <person name="Duffy B."/>
            <person name="Rodoni B."/>
        </authorList>
    </citation>
    <scope>NUCLEOTIDE SEQUENCE [LARGE SCALE GENOMIC DNA]</scope>
    <source>
        <strain evidence="4">CFBP 1232</strain>
    </source>
</reference>
<dbReference type="SUPFAM" id="SSF101801">
    <property type="entry name" value="Surface presentation of antigens (SPOA)"/>
    <property type="match status" value="1"/>
</dbReference>
<evidence type="ECO:0000259" key="1">
    <source>
        <dbReference type="Pfam" id="PF01052"/>
    </source>
</evidence>
<dbReference type="InterPro" id="IPR058805">
    <property type="entry name" value="SpaO_FliMN_C_rel"/>
</dbReference>
<protein>
    <submittedName>
        <fullName evidence="3">Surface presentation of antigens protein spaO</fullName>
    </submittedName>
</protein>
<dbReference type="InterPro" id="IPR001543">
    <property type="entry name" value="FliN-like_C"/>
</dbReference>
<dbReference type="GeneID" id="97605108"/>
<dbReference type="Pfam" id="PF26304">
    <property type="entry name" value="FliMN_C_rel"/>
    <property type="match status" value="1"/>
</dbReference>
<gene>
    <name evidence="3" type="primary">spao1</name>
    <name evidence="3" type="ORF">BN437_0806</name>
</gene>
<proteinExistence type="predicted"/>
<feature type="domain" description="Flagellar motor switch protein FliN-like C-terminal" evidence="1">
    <location>
        <begin position="226"/>
        <end position="293"/>
    </location>
</feature>
<dbReference type="Gene3D" id="2.30.330.10">
    <property type="entry name" value="SpoA-like"/>
    <property type="match status" value="1"/>
</dbReference>
<dbReference type="RefSeq" id="WP_004155880.1">
    <property type="nucleotide sequence ID" value="NZ_BAYW01000013.1"/>
</dbReference>
<dbReference type="AlphaFoldDB" id="A0A830ZTM9"/>
<evidence type="ECO:0000313" key="3">
    <source>
        <dbReference type="EMBL" id="CCO92766.1"/>
    </source>
</evidence>
<dbReference type="EMBL" id="CAPB01000007">
    <property type="protein sequence ID" value="CCO92766.1"/>
    <property type="molecule type" value="Genomic_DNA"/>
</dbReference>
<reference evidence="3 4" key="1">
    <citation type="submission" date="2012-11" db="EMBL/GenBank/DDBJ databases">
        <authorList>
            <person name="Linke B."/>
        </authorList>
    </citation>
    <scope>NUCLEOTIDE SEQUENCE [LARGE SCALE GENOMIC DNA]</scope>
    <source>
        <strain evidence="4">CFBP 1232</strain>
    </source>
</reference>
<evidence type="ECO:0000313" key="4">
    <source>
        <dbReference type="Proteomes" id="UP000013111"/>
    </source>
</evidence>
<comment type="caution">
    <text evidence="3">The sequence shown here is derived from an EMBL/GenBank/DDBJ whole genome shotgun (WGS) entry which is preliminary data.</text>
</comment>
<organism evidence="3 4">
    <name type="scientific">Erwinia amylovora NBRC 12687 = CFBP 1232</name>
    <dbReference type="NCBI Taxonomy" id="1219359"/>
    <lineage>
        <taxon>Bacteria</taxon>
        <taxon>Pseudomonadati</taxon>
        <taxon>Pseudomonadota</taxon>
        <taxon>Gammaproteobacteria</taxon>
        <taxon>Enterobacterales</taxon>
        <taxon>Erwiniaceae</taxon>
        <taxon>Erwinia</taxon>
    </lineage>
</organism>
<evidence type="ECO:0000259" key="2">
    <source>
        <dbReference type="Pfam" id="PF26304"/>
    </source>
</evidence>
<dbReference type="InterPro" id="IPR036429">
    <property type="entry name" value="SpoA-like_sf"/>
</dbReference>
<name>A0A830ZTM9_ERWAM</name>
<sequence>MSLRSHLRLRDHDDTELGFLHSRHPGSKVVDSLPEARYLQVLFSDNQGVEAEAFINIDIWLQEIDDHLPGIPWQQVPLIYLVRWLNSKQLSFMVEDVIWHSQRISLPGKALPEKWLSLASEPCPLLCLDWPESAPNHVQSGMTLSHLPFTLNYVLGQSQLPLSSLVDVAVGDLLRIRNFAPHLTVGQRRVFSLNYHEESEVIVENQLENNNEMYLEEEEALLDWTKLPVNIEFVLDKNTVTLSELEEIRPGVALPINPGAEKKIKIYLNRKLFACGELVAMEDGSFAVEINQVTPGSVVETGYSDAKQ</sequence>